<dbReference type="InterPro" id="IPR020568">
    <property type="entry name" value="Ribosomal_Su5_D2-typ_SF"/>
</dbReference>
<dbReference type="PANTHER" id="PTHR48444:SF1">
    <property type="entry name" value="DNA TOPOISOMERASE 6 SUBUNIT B"/>
    <property type="match status" value="1"/>
</dbReference>
<comment type="caution">
    <text evidence="8">The sequence shown here is derived from an EMBL/GenBank/DDBJ whole genome shotgun (WGS) entry which is preliminary data.</text>
</comment>
<dbReference type="InterPro" id="IPR036890">
    <property type="entry name" value="HATPase_C_sf"/>
</dbReference>
<dbReference type="SMART" id="SM00387">
    <property type="entry name" value="HATPase_c"/>
    <property type="match status" value="1"/>
</dbReference>
<feature type="binding site" evidence="6">
    <location>
        <position position="445"/>
    </location>
    <ligand>
        <name>ATP</name>
        <dbReference type="ChEBI" id="CHEBI:30616"/>
    </ligand>
</feature>
<gene>
    <name evidence="6" type="primary">top6B</name>
    <name evidence="8" type="ORF">A2519_20600</name>
</gene>
<dbReference type="GO" id="GO:0006260">
    <property type="term" value="P:DNA replication"/>
    <property type="evidence" value="ECO:0007669"/>
    <property type="project" value="UniProtKB-UniRule"/>
</dbReference>
<evidence type="ECO:0000256" key="2">
    <source>
        <dbReference type="ARBA" id="ARBA00022840"/>
    </source>
</evidence>
<accession>A0A1F7FD26</accession>
<dbReference type="InterPro" id="IPR015320">
    <property type="entry name" value="TopoVI_B_transducer"/>
</dbReference>
<keyword evidence="4 6" id="KW-0238">DNA-binding</keyword>
<sequence>MPVPKKQKNVYADAEQMAEKQRTISVSEFFSKNRHLLGFDNPRRALLTAVKEAVDNSLDACEEAGILPDLTVTLKELSEDRFSMSVEDNGPGIVKNQIPNIFAKLLYGSKFHSMKMSRGQQGIGISAAGMYGQLTTGQPIKITSKIGKGKPAHHYHLHLNTTQNKPEILRDIEMDWPKDHGTLVEIELEGRYQKGRSSVDEYVRQTAIANPHVSITYTLQLLTGEEKAEYIRSVKQLPLPPKEIKPHPYGVELGMLMKMLKTTNSRALKGALQSDFSRVSSKVAGEICAAANLNPNASPKAIALKEADNLFRAIQKVKIMNPPTDCISPIGEDLIVSGLKQQVEAEIFVATTRPPSVYRGNPFQIEAGIAYGGKLPGDELAQVFRFANRVPLLYQQSACAIFKTVQGIDWKNYGLDQARGALPSGPLVIMVHMASVWVPFTSESKEAIASYDEVIKEMRLALQECGRKISAHISHKRRVADALQKINYIQTYIPQIGIALKDILGLNEKEVKRAVTTLTEVLEKKRAI</sequence>
<evidence type="ECO:0000259" key="7">
    <source>
        <dbReference type="SMART" id="SM00387"/>
    </source>
</evidence>
<protein>
    <recommendedName>
        <fullName evidence="6">Type 2 DNA topoisomerase 6 subunit B</fullName>
        <ecNumber evidence="6">5.6.2.2</ecNumber>
    </recommendedName>
    <alternativeName>
        <fullName evidence="6">Type II DNA topoisomerase VI subunit B</fullName>
        <shortName evidence="6">TopoVI-B</shortName>
    </alternativeName>
</protein>
<dbReference type="SUPFAM" id="SSF46946">
    <property type="entry name" value="S13-like H2TH domain"/>
    <property type="match status" value="1"/>
</dbReference>
<dbReference type="NCBIfam" id="NF003218">
    <property type="entry name" value="PRK04184.1"/>
    <property type="match status" value="1"/>
</dbReference>
<evidence type="ECO:0000256" key="5">
    <source>
        <dbReference type="ARBA" id="ARBA00023235"/>
    </source>
</evidence>
<keyword evidence="1 6" id="KW-0547">Nucleotide-binding</keyword>
<dbReference type="GO" id="GO:0005524">
    <property type="term" value="F:ATP binding"/>
    <property type="evidence" value="ECO:0007669"/>
    <property type="project" value="UniProtKB-UniRule"/>
</dbReference>
<keyword evidence="5 6" id="KW-0413">Isomerase</keyword>
<dbReference type="HAMAP" id="MF_00322">
    <property type="entry name" value="Top6B"/>
    <property type="match status" value="1"/>
</dbReference>
<dbReference type="AlphaFoldDB" id="A0A1F7FD26"/>
<comment type="function">
    <text evidence="6">Relaxes both positive and negative superturns and exhibits a strong decatenase activity.</text>
</comment>
<dbReference type="GO" id="GO:0006265">
    <property type="term" value="P:DNA topological change"/>
    <property type="evidence" value="ECO:0007669"/>
    <property type="project" value="UniProtKB-UniRule"/>
</dbReference>
<dbReference type="PANTHER" id="PTHR48444">
    <property type="entry name" value="DNA TOPOISOMERASE 6 SUBUNIT B"/>
    <property type="match status" value="1"/>
</dbReference>
<dbReference type="SUPFAM" id="SSF54211">
    <property type="entry name" value="Ribosomal protein S5 domain 2-like"/>
    <property type="match status" value="1"/>
</dbReference>
<dbReference type="Proteomes" id="UP000179243">
    <property type="component" value="Unassembled WGS sequence"/>
</dbReference>
<dbReference type="PIRSF" id="PIRSF006553">
    <property type="entry name" value="TopoVI_B"/>
    <property type="match status" value="1"/>
</dbReference>
<dbReference type="SUPFAM" id="SSF55874">
    <property type="entry name" value="ATPase domain of HSP90 chaperone/DNA topoisomerase II/histidine kinase"/>
    <property type="match status" value="1"/>
</dbReference>
<dbReference type="GO" id="GO:0003677">
    <property type="term" value="F:DNA binding"/>
    <property type="evidence" value="ECO:0007669"/>
    <property type="project" value="UniProtKB-UniRule"/>
</dbReference>
<evidence type="ECO:0000256" key="6">
    <source>
        <dbReference type="HAMAP-Rule" id="MF_00322"/>
    </source>
</evidence>
<evidence type="ECO:0000313" key="9">
    <source>
        <dbReference type="Proteomes" id="UP000179243"/>
    </source>
</evidence>
<dbReference type="GO" id="GO:0003918">
    <property type="term" value="F:DNA topoisomerase type II (double strand cut, ATP-hydrolyzing) activity"/>
    <property type="evidence" value="ECO:0007669"/>
    <property type="project" value="UniProtKB-UniRule"/>
</dbReference>
<dbReference type="Pfam" id="PF02518">
    <property type="entry name" value="HATPase_c"/>
    <property type="match status" value="1"/>
</dbReference>
<dbReference type="NCBIfam" id="TIGR01052">
    <property type="entry name" value="top6b"/>
    <property type="match status" value="1"/>
</dbReference>
<comment type="subunit">
    <text evidence="6">Homodimer. Heterotetramer of two Top6A and two Top6B chains.</text>
</comment>
<feature type="binding site" evidence="6">
    <location>
        <begin position="109"/>
        <end position="110"/>
    </location>
    <ligand>
        <name>ATP</name>
        <dbReference type="ChEBI" id="CHEBI:30616"/>
    </ligand>
</feature>
<keyword evidence="3 6" id="KW-0799">Topoisomerase</keyword>
<name>A0A1F7FD26_UNCRA</name>
<feature type="domain" description="Histidine kinase/HSP90-like ATPase" evidence="7">
    <location>
        <begin position="41"/>
        <end position="192"/>
    </location>
</feature>
<dbReference type="InterPro" id="IPR014721">
    <property type="entry name" value="Ribsml_uS5_D2-typ_fold_subgr"/>
</dbReference>
<evidence type="ECO:0000256" key="3">
    <source>
        <dbReference type="ARBA" id="ARBA00023029"/>
    </source>
</evidence>
<feature type="binding site" evidence="6">
    <location>
        <position position="56"/>
    </location>
    <ligand>
        <name>ATP</name>
        <dbReference type="ChEBI" id="CHEBI:30616"/>
    </ligand>
</feature>
<dbReference type="Gene3D" id="1.10.8.50">
    <property type="match status" value="1"/>
</dbReference>
<dbReference type="InterPro" id="IPR005734">
    <property type="entry name" value="TopoVI_B"/>
</dbReference>
<proteinExistence type="inferred from homology"/>
<dbReference type="Gene3D" id="3.30.230.10">
    <property type="match status" value="1"/>
</dbReference>
<feature type="binding site" evidence="6">
    <location>
        <begin position="119"/>
        <end position="126"/>
    </location>
    <ligand>
        <name>ATP</name>
        <dbReference type="ChEBI" id="CHEBI:30616"/>
    </ligand>
</feature>
<reference evidence="8 9" key="1">
    <citation type="journal article" date="2016" name="Nat. Commun.">
        <title>Thousands of microbial genomes shed light on interconnected biogeochemical processes in an aquifer system.</title>
        <authorList>
            <person name="Anantharaman K."/>
            <person name="Brown C.T."/>
            <person name="Hug L.A."/>
            <person name="Sharon I."/>
            <person name="Castelle C.J."/>
            <person name="Probst A.J."/>
            <person name="Thomas B.C."/>
            <person name="Singh A."/>
            <person name="Wilkins M.J."/>
            <person name="Karaoz U."/>
            <person name="Brodie E.L."/>
            <person name="Williams K.H."/>
            <person name="Hubbard S.S."/>
            <person name="Banfield J.F."/>
        </authorList>
    </citation>
    <scope>NUCLEOTIDE SEQUENCE [LARGE SCALE GENOMIC DNA]</scope>
</reference>
<dbReference type="EMBL" id="MFYX01000067">
    <property type="protein sequence ID" value="OGK04589.1"/>
    <property type="molecule type" value="Genomic_DNA"/>
</dbReference>
<dbReference type="Gene3D" id="3.30.565.10">
    <property type="entry name" value="Histidine kinase-like ATPase, C-terminal domain"/>
    <property type="match status" value="1"/>
</dbReference>
<evidence type="ECO:0000256" key="4">
    <source>
        <dbReference type="ARBA" id="ARBA00023125"/>
    </source>
</evidence>
<comment type="similarity">
    <text evidence="6">Belongs to the TOP6B family.</text>
</comment>
<feature type="binding site" evidence="6">
    <location>
        <position position="88"/>
    </location>
    <ligand>
        <name>ATP</name>
        <dbReference type="ChEBI" id="CHEBI:30616"/>
    </ligand>
</feature>
<keyword evidence="2 6" id="KW-0067">ATP-binding</keyword>
<dbReference type="EC" id="5.6.2.2" evidence="6"/>
<dbReference type="InterPro" id="IPR003594">
    <property type="entry name" value="HATPase_dom"/>
</dbReference>
<dbReference type="InterPro" id="IPR010979">
    <property type="entry name" value="Ribosomal_uS13-like_H2TH"/>
</dbReference>
<evidence type="ECO:0000313" key="8">
    <source>
        <dbReference type="EMBL" id="OGK04589.1"/>
    </source>
</evidence>
<dbReference type="Pfam" id="PF09239">
    <property type="entry name" value="Topo-VIb_trans"/>
    <property type="match status" value="1"/>
</dbReference>
<dbReference type="CDD" id="cd00823">
    <property type="entry name" value="TopoIIB_Trans"/>
    <property type="match status" value="1"/>
</dbReference>
<organism evidence="8 9">
    <name type="scientific">Candidatus Raymondbacteria bacterium RIFOXYD12_FULL_49_13</name>
    <dbReference type="NCBI Taxonomy" id="1817890"/>
    <lineage>
        <taxon>Bacteria</taxon>
        <taxon>Raymondiibacteriota</taxon>
    </lineage>
</organism>
<comment type="catalytic activity">
    <reaction evidence="6">
        <text>ATP-dependent breakage, passage and rejoining of double-stranded DNA.</text>
        <dbReference type="EC" id="5.6.2.2"/>
    </reaction>
</comment>
<evidence type="ECO:0000256" key="1">
    <source>
        <dbReference type="ARBA" id="ARBA00022741"/>
    </source>
</evidence>